<keyword evidence="2" id="KW-1185">Reference proteome</keyword>
<proteinExistence type="predicted"/>
<protein>
    <submittedName>
        <fullName evidence="1">Uncharacterized protein</fullName>
    </submittedName>
</protein>
<evidence type="ECO:0000313" key="1">
    <source>
        <dbReference type="EMBL" id="KAF2467482.1"/>
    </source>
</evidence>
<sequence>MGEVLLRQESQTRPPHLVTCSLVVYASTNATPTPMPTPMSTPTAYRKDTGMQRRNACALPSRPAAARYTLKPANIYRDSYHWDPIVLDGSDYAEAGNGPLRFNVIDTSNLIDHLNLLAAVAPLLLHGSSSSLYTECLVQREDSQQDHINSLLCGHFPTMSTLMGLFPVEYWANTSPYSTVDELLLDSNYGTADDLTHMRQRHIKLTWKQTTTGLVSHTPDIRTTLQMDELGLARILHKVYLNMFRHENIQLLLSGLSPRSMSAHSMPRYHRGSFALILRFVRSRVATKWDMMIGHLLDLIEAETTVMMSLNYIQELYLYLHLYGVVSVATLSSSPTQPNFPGEGRLRNWKNTPSLMCVILVVPREKVQVITNVDTDEIGSPIMHCVIQSSQSYRAQRWQNIFSVVQVSFGNLSGTGAPNTDSFQLSIAEDELRWSGSSSLIVSFLVPTWTLLLKPQAARIAFGIQSTPATAQTFLRTLGVEMNIFETNLGDESSVFFSRFPPNHKDSSSLLLLPSPGQSPSSTETSVASSKISANIDSTGLKMTTLTCRLQIHSEDLRKALQRGDEVQTSQRSPCTFLETVGPKSIPIAFQFPAPVIRMKSKTRIARKSLYIEVEAPLADATVWKTFPAHLYPVILAGSTPLMLNMSRLNLDCLPIVDTSTKSEIQWLNMHVGGMFNTRVFLSFLQGEPALPTQLEHVNLTRLCFAQLSLASHASDISRDSIREYIIRGEYAFTEYSIIYAFDHLLNVLSERDEASTSNYGALSINLREFVAKRVSTPKERAEGKKHIDSKLQVFKAENFYDGLKHAITYHRDSLEKPTNDVEEKPVLAVLQQFAHVRSVLEKMVTSGLTTNLNSLYGQCLFKCSEPRCESFHNGFSTQQIRDKHRDRHERIYLCSIPGCSSAMIGFSTFMSLQKHEKDYHEGINGEISFPWHGTLGSLNISKEIKQGNYSAFELWLYQWKDLVPDDQIADWRNSPLRAASYSQNRILKQLISKIRPNLKPYIIKWHIYEGIRAGNEEGAQIMIRHFDKLRERDIYELLAKALRVGMDEAAKEFLKHPSSPLHDQLRPSRKTSYLNLAIRFDRFAVFQHILRTYQVDPNQIDDKGRNSLHATAEFGRTEIAAYLIETKRCDKCIGNKKGDTPLVIAGRQGYEEFIASIYHETISETEVQVWLRVAQLRNAARDGNDEKVRELLNEGLGPIDEVDTQNRSPWLWAVQGNHNRVVEAFLSNNDVMFKRGLPLSYGKNNTWPSALHLAALSGNDSMVRALLQSGKFDDEIDRVCGYFGKWPKGPKGRRVTGSPLRIAMDCKHKDIVKIIKHYKASLDKNNKEPPETIFRIPEIPEP</sequence>
<name>A0ACB6QMY1_9PLEO</name>
<accession>A0ACB6QMY1</accession>
<organism evidence="1 2">
    <name type="scientific">Lindgomyces ingoldianus</name>
    <dbReference type="NCBI Taxonomy" id="673940"/>
    <lineage>
        <taxon>Eukaryota</taxon>
        <taxon>Fungi</taxon>
        <taxon>Dikarya</taxon>
        <taxon>Ascomycota</taxon>
        <taxon>Pezizomycotina</taxon>
        <taxon>Dothideomycetes</taxon>
        <taxon>Pleosporomycetidae</taxon>
        <taxon>Pleosporales</taxon>
        <taxon>Lindgomycetaceae</taxon>
        <taxon>Lindgomyces</taxon>
    </lineage>
</organism>
<reference evidence="1" key="1">
    <citation type="journal article" date="2020" name="Stud. Mycol.">
        <title>101 Dothideomycetes genomes: a test case for predicting lifestyles and emergence of pathogens.</title>
        <authorList>
            <person name="Haridas S."/>
            <person name="Albert R."/>
            <person name="Binder M."/>
            <person name="Bloem J."/>
            <person name="Labutti K."/>
            <person name="Salamov A."/>
            <person name="Andreopoulos B."/>
            <person name="Baker S."/>
            <person name="Barry K."/>
            <person name="Bills G."/>
            <person name="Bluhm B."/>
            <person name="Cannon C."/>
            <person name="Castanera R."/>
            <person name="Culley D."/>
            <person name="Daum C."/>
            <person name="Ezra D."/>
            <person name="Gonzalez J."/>
            <person name="Henrissat B."/>
            <person name="Kuo A."/>
            <person name="Liang C."/>
            <person name="Lipzen A."/>
            <person name="Lutzoni F."/>
            <person name="Magnuson J."/>
            <person name="Mondo S."/>
            <person name="Nolan M."/>
            <person name="Ohm R."/>
            <person name="Pangilinan J."/>
            <person name="Park H.-J."/>
            <person name="Ramirez L."/>
            <person name="Alfaro M."/>
            <person name="Sun H."/>
            <person name="Tritt A."/>
            <person name="Yoshinaga Y."/>
            <person name="Zwiers L.-H."/>
            <person name="Turgeon B."/>
            <person name="Goodwin S."/>
            <person name="Spatafora J."/>
            <person name="Crous P."/>
            <person name="Grigoriev I."/>
        </authorList>
    </citation>
    <scope>NUCLEOTIDE SEQUENCE</scope>
    <source>
        <strain evidence="1">ATCC 200398</strain>
    </source>
</reference>
<dbReference type="Proteomes" id="UP000799755">
    <property type="component" value="Unassembled WGS sequence"/>
</dbReference>
<comment type="caution">
    <text evidence="1">The sequence shown here is derived from an EMBL/GenBank/DDBJ whole genome shotgun (WGS) entry which is preliminary data.</text>
</comment>
<dbReference type="EMBL" id="MU003520">
    <property type="protein sequence ID" value="KAF2467482.1"/>
    <property type="molecule type" value="Genomic_DNA"/>
</dbReference>
<gene>
    <name evidence="1" type="ORF">BDR25DRAFT_358593</name>
</gene>
<evidence type="ECO:0000313" key="2">
    <source>
        <dbReference type="Proteomes" id="UP000799755"/>
    </source>
</evidence>